<dbReference type="SUPFAM" id="SSF52440">
    <property type="entry name" value="PreATP-grasp domain"/>
    <property type="match status" value="1"/>
</dbReference>
<keyword evidence="6 15" id="KW-0436">Ligase</keyword>
<sequence length="448" mass="48212">MAIQRVLIANRGEIAVRIIRACRALGIETVQVVSDADRDSLAARLADRTLCIGPAESAKSYLQIETLLMAASVTGCDAVHPGYGFLSESADFARRCAEEKLTFVGPTPDNITRMGNKIEARRVALAAGVPVLPGSEKVASANEALAKAREIGAPVMLKAAAGGGGRGMKIVHDLGKLAETFQAASAEAKAAFGDGSMYVERYVAKARHVEVQILADSHGTVLHLGERDCSSQRRHQKMVEEAPAPQLSDTLRQGLQQAAVALARAIDYVGAGTVEFLVDAEREGFYFLEVNTRIQVEHPVTEMITGIDLVQEQFRVANGERLSFSQQDIRFTGHAIEARVNAESPAQGFRPTPGRITGWTPPEGPGIRVDSHCYEGYRVPIFYDSMIAKLIVHGRDRAEALAMMEGALAGFEIGGIETTIPFVQRIVTDAAFARGDVSTVLVDRLMAS</sequence>
<feature type="domain" description="ATP-grasp" evidence="16">
    <location>
        <begin position="121"/>
        <end position="318"/>
    </location>
</feature>
<dbReference type="PROSITE" id="PS50979">
    <property type="entry name" value="BC"/>
    <property type="match status" value="1"/>
</dbReference>
<evidence type="ECO:0000256" key="6">
    <source>
        <dbReference type="ARBA" id="ARBA00022598"/>
    </source>
</evidence>
<dbReference type="InterPro" id="IPR051602">
    <property type="entry name" value="ACC_Biotin_Carboxylase"/>
</dbReference>
<evidence type="ECO:0000256" key="12">
    <source>
        <dbReference type="ARBA" id="ARBA00033786"/>
    </source>
</evidence>
<dbReference type="SUPFAM" id="SSF56059">
    <property type="entry name" value="Glutathione synthetase ATP-binding domain-like"/>
    <property type="match status" value="1"/>
</dbReference>
<evidence type="ECO:0000256" key="8">
    <source>
        <dbReference type="ARBA" id="ARBA00022741"/>
    </source>
</evidence>
<dbReference type="InterPro" id="IPR011764">
    <property type="entry name" value="Biotin_carboxylation_dom"/>
</dbReference>
<keyword evidence="11 15" id="KW-0092">Biotin</keyword>
<comment type="subunit">
    <text evidence="3 15">Acetyl-CoA carboxylase is a heterohexamer of biotin carboxyl carrier protein, biotin carboxylase and the two subunits of carboxyl transferase in a 2:2 complex.</text>
</comment>
<dbReference type="NCBIfam" id="TIGR00514">
    <property type="entry name" value="accC"/>
    <property type="match status" value="1"/>
</dbReference>
<evidence type="ECO:0000256" key="10">
    <source>
        <dbReference type="ARBA" id="ARBA00022842"/>
    </source>
</evidence>
<evidence type="ECO:0000256" key="15">
    <source>
        <dbReference type="RuleBase" id="RU365063"/>
    </source>
</evidence>
<protein>
    <recommendedName>
        <fullName evidence="5 15">Biotin carboxylase</fullName>
        <ecNumber evidence="4 15">6.3.4.14</ecNumber>
    </recommendedName>
    <alternativeName>
        <fullName evidence="12 15">Acetyl-coenzyme A carboxylase biotin carboxylase subunit A</fullName>
    </alternativeName>
</protein>
<keyword evidence="15" id="KW-0275">Fatty acid biosynthesis</keyword>
<evidence type="ECO:0000256" key="4">
    <source>
        <dbReference type="ARBA" id="ARBA00013263"/>
    </source>
</evidence>
<dbReference type="RefSeq" id="WP_107750553.1">
    <property type="nucleotide sequence ID" value="NZ_QBKF01000002.1"/>
</dbReference>
<dbReference type="InterPro" id="IPR005482">
    <property type="entry name" value="Biotin_COase_C"/>
</dbReference>
<dbReference type="Gene3D" id="3.30.470.20">
    <property type="entry name" value="ATP-grasp fold, B domain"/>
    <property type="match status" value="1"/>
</dbReference>
<accession>A0A2T7UVG0</accession>
<evidence type="ECO:0000259" key="17">
    <source>
        <dbReference type="PROSITE" id="PS50979"/>
    </source>
</evidence>
<dbReference type="PANTHER" id="PTHR48095">
    <property type="entry name" value="PYRUVATE CARBOXYLASE SUBUNIT A"/>
    <property type="match status" value="1"/>
</dbReference>
<dbReference type="InterPro" id="IPR005479">
    <property type="entry name" value="CPAse_ATP-bd"/>
</dbReference>
<keyword evidence="9 14" id="KW-0067">ATP-binding</keyword>
<dbReference type="InterPro" id="IPR011761">
    <property type="entry name" value="ATP-grasp"/>
</dbReference>
<dbReference type="SMART" id="SM00878">
    <property type="entry name" value="Biotin_carb_C"/>
    <property type="match status" value="1"/>
</dbReference>
<comment type="function">
    <text evidence="1 15">This protein is a component of the acetyl coenzyme A carboxylase complex; first, biotin carboxylase catalyzes the carboxylation of the carrier protein and then the transcarboxylase transfers the carboxyl group to form malonyl-CoA.</text>
</comment>
<evidence type="ECO:0000313" key="18">
    <source>
        <dbReference type="EMBL" id="PVE48559.1"/>
    </source>
</evidence>
<feature type="domain" description="Biotin carboxylation" evidence="17">
    <location>
        <begin position="2"/>
        <end position="447"/>
    </location>
</feature>
<keyword evidence="15" id="KW-0444">Lipid biosynthesis</keyword>
<keyword evidence="19" id="KW-1185">Reference proteome</keyword>
<dbReference type="EC" id="6.3.4.14" evidence="4 15"/>
<dbReference type="InterPro" id="IPR016185">
    <property type="entry name" value="PreATP-grasp_dom_sf"/>
</dbReference>
<dbReference type="EMBL" id="QDDR01000002">
    <property type="protein sequence ID" value="PVE48559.1"/>
    <property type="molecule type" value="Genomic_DNA"/>
</dbReference>
<organism evidence="18 19">
    <name type="scientific">Pararhodobacter aggregans</name>
    <dbReference type="NCBI Taxonomy" id="404875"/>
    <lineage>
        <taxon>Bacteria</taxon>
        <taxon>Pseudomonadati</taxon>
        <taxon>Pseudomonadota</taxon>
        <taxon>Alphaproteobacteria</taxon>
        <taxon>Rhodobacterales</taxon>
        <taxon>Paracoccaceae</taxon>
        <taxon>Pararhodobacter</taxon>
    </lineage>
</organism>
<dbReference type="InterPro" id="IPR004549">
    <property type="entry name" value="Acetyl_CoA_COase_biotin_COase"/>
</dbReference>
<dbReference type="FunFam" id="3.30.1490.20:FF:000003">
    <property type="entry name" value="acetyl-CoA carboxylase isoform X1"/>
    <property type="match status" value="1"/>
</dbReference>
<dbReference type="Pfam" id="PF00289">
    <property type="entry name" value="Biotin_carb_N"/>
    <property type="match status" value="1"/>
</dbReference>
<evidence type="ECO:0000256" key="9">
    <source>
        <dbReference type="ARBA" id="ARBA00022840"/>
    </source>
</evidence>
<evidence type="ECO:0000313" key="19">
    <source>
        <dbReference type="Proteomes" id="UP000244810"/>
    </source>
</evidence>
<comment type="catalytic activity">
    <reaction evidence="13 15">
        <text>N(6)-biotinyl-L-lysyl-[protein] + hydrogencarbonate + ATP = N(6)-carboxybiotinyl-L-lysyl-[protein] + ADP + phosphate + H(+)</text>
        <dbReference type="Rhea" id="RHEA:13501"/>
        <dbReference type="Rhea" id="RHEA-COMP:10505"/>
        <dbReference type="Rhea" id="RHEA-COMP:10506"/>
        <dbReference type="ChEBI" id="CHEBI:15378"/>
        <dbReference type="ChEBI" id="CHEBI:17544"/>
        <dbReference type="ChEBI" id="CHEBI:30616"/>
        <dbReference type="ChEBI" id="CHEBI:43474"/>
        <dbReference type="ChEBI" id="CHEBI:83144"/>
        <dbReference type="ChEBI" id="CHEBI:83145"/>
        <dbReference type="ChEBI" id="CHEBI:456216"/>
        <dbReference type="EC" id="6.3.4.14"/>
    </reaction>
</comment>
<dbReference type="Pfam" id="PF02785">
    <property type="entry name" value="Biotin_carb_C"/>
    <property type="match status" value="1"/>
</dbReference>
<gene>
    <name evidence="18" type="primary">accC</name>
    <name evidence="18" type="ORF">DDE23_05760</name>
</gene>
<dbReference type="FunFam" id="3.40.50.20:FF:000010">
    <property type="entry name" value="Propionyl-CoA carboxylase subunit alpha"/>
    <property type="match status" value="1"/>
</dbReference>
<dbReference type="Pfam" id="PF02786">
    <property type="entry name" value="CPSase_L_D2"/>
    <property type="match status" value="1"/>
</dbReference>
<evidence type="ECO:0000256" key="3">
    <source>
        <dbReference type="ARBA" id="ARBA00011750"/>
    </source>
</evidence>
<keyword evidence="7" id="KW-0479">Metal-binding</keyword>
<evidence type="ECO:0000256" key="14">
    <source>
        <dbReference type="PROSITE-ProRule" id="PRU00409"/>
    </source>
</evidence>
<keyword evidence="8 14" id="KW-0547">Nucleotide-binding</keyword>
<evidence type="ECO:0000256" key="2">
    <source>
        <dbReference type="ARBA" id="ARBA00004956"/>
    </source>
</evidence>
<dbReference type="GO" id="GO:0046872">
    <property type="term" value="F:metal ion binding"/>
    <property type="evidence" value="ECO:0007669"/>
    <property type="project" value="UniProtKB-KW"/>
</dbReference>
<dbReference type="UniPathway" id="UPA00655">
    <property type="reaction ID" value="UER00711"/>
</dbReference>
<dbReference type="PROSITE" id="PS50975">
    <property type="entry name" value="ATP_GRASP"/>
    <property type="match status" value="1"/>
</dbReference>
<keyword evidence="15" id="KW-0443">Lipid metabolism</keyword>
<dbReference type="Proteomes" id="UP000244810">
    <property type="component" value="Unassembled WGS sequence"/>
</dbReference>
<keyword evidence="10" id="KW-0460">Magnesium</keyword>
<dbReference type="InterPro" id="IPR005481">
    <property type="entry name" value="BC-like_N"/>
</dbReference>
<dbReference type="AlphaFoldDB" id="A0A2T7UVG0"/>
<evidence type="ECO:0000256" key="11">
    <source>
        <dbReference type="ARBA" id="ARBA00023267"/>
    </source>
</evidence>
<keyword evidence="15" id="KW-0276">Fatty acid metabolism</keyword>
<evidence type="ECO:0000256" key="13">
    <source>
        <dbReference type="ARBA" id="ARBA00048600"/>
    </source>
</evidence>
<evidence type="ECO:0000259" key="16">
    <source>
        <dbReference type="PROSITE" id="PS50975"/>
    </source>
</evidence>
<comment type="caution">
    <text evidence="18">The sequence shown here is derived from an EMBL/GenBank/DDBJ whole genome shotgun (WGS) entry which is preliminary data.</text>
</comment>
<dbReference type="GO" id="GO:2001295">
    <property type="term" value="P:malonyl-CoA biosynthetic process"/>
    <property type="evidence" value="ECO:0007669"/>
    <property type="project" value="UniProtKB-UniPathway"/>
</dbReference>
<dbReference type="PROSITE" id="PS00867">
    <property type="entry name" value="CPSASE_2"/>
    <property type="match status" value="1"/>
</dbReference>
<dbReference type="NCBIfam" id="NF006367">
    <property type="entry name" value="PRK08591.1"/>
    <property type="match status" value="1"/>
</dbReference>
<dbReference type="GO" id="GO:0004075">
    <property type="term" value="F:biotin carboxylase activity"/>
    <property type="evidence" value="ECO:0007669"/>
    <property type="project" value="UniProtKB-EC"/>
</dbReference>
<dbReference type="OrthoDB" id="9763189at2"/>
<evidence type="ECO:0000256" key="5">
    <source>
        <dbReference type="ARBA" id="ARBA00017242"/>
    </source>
</evidence>
<name>A0A2T7UVG0_9RHOB</name>
<comment type="pathway">
    <text evidence="2 15">Lipid metabolism; malonyl-CoA biosynthesis; malonyl-CoA from acetyl-CoA: step 1/1.</text>
</comment>
<dbReference type="GO" id="GO:0006633">
    <property type="term" value="P:fatty acid biosynthetic process"/>
    <property type="evidence" value="ECO:0007669"/>
    <property type="project" value="UniProtKB-KW"/>
</dbReference>
<dbReference type="SUPFAM" id="SSF51246">
    <property type="entry name" value="Rudiment single hybrid motif"/>
    <property type="match status" value="1"/>
</dbReference>
<dbReference type="GO" id="GO:0005524">
    <property type="term" value="F:ATP binding"/>
    <property type="evidence" value="ECO:0007669"/>
    <property type="project" value="UniProtKB-UniRule"/>
</dbReference>
<evidence type="ECO:0000256" key="1">
    <source>
        <dbReference type="ARBA" id="ARBA00003761"/>
    </source>
</evidence>
<proteinExistence type="predicted"/>
<reference evidence="18 19" key="1">
    <citation type="journal article" date="2011" name="Syst. Appl. Microbiol.">
        <title>Defluviimonas denitrificans gen. nov., sp. nov., and Pararhodobacter aggregans gen. nov., sp. nov., non-phototrophic Rhodobacteraceae from the biofilter of a marine aquaculture.</title>
        <authorList>
            <person name="Foesel B.U."/>
            <person name="Drake H.L."/>
            <person name="Schramm A."/>
        </authorList>
    </citation>
    <scope>NUCLEOTIDE SEQUENCE [LARGE SCALE GENOMIC DNA]</scope>
    <source>
        <strain evidence="18 19">D1-19</strain>
    </source>
</reference>
<dbReference type="InterPro" id="IPR011054">
    <property type="entry name" value="Rudment_hybrid_motif"/>
</dbReference>
<evidence type="ECO:0000256" key="7">
    <source>
        <dbReference type="ARBA" id="ARBA00022723"/>
    </source>
</evidence>
<dbReference type="PANTHER" id="PTHR48095:SF2">
    <property type="entry name" value="BIOTIN CARBOXYLASE, CHLOROPLASTIC"/>
    <property type="match status" value="1"/>
</dbReference>